<organism evidence="2 3">
    <name type="scientific">Sphingomonas molluscorum</name>
    <dbReference type="NCBI Taxonomy" id="418184"/>
    <lineage>
        <taxon>Bacteria</taxon>
        <taxon>Pseudomonadati</taxon>
        <taxon>Pseudomonadota</taxon>
        <taxon>Alphaproteobacteria</taxon>
        <taxon>Sphingomonadales</taxon>
        <taxon>Sphingomonadaceae</taxon>
        <taxon>Sphingomonas</taxon>
    </lineage>
</organism>
<proteinExistence type="predicted"/>
<accession>A0ABU8Q8L1</accession>
<dbReference type="Proteomes" id="UP001380365">
    <property type="component" value="Unassembled WGS sequence"/>
</dbReference>
<dbReference type="InterPro" id="IPR041667">
    <property type="entry name" value="Cupin_8"/>
</dbReference>
<dbReference type="PROSITE" id="PS51184">
    <property type="entry name" value="JMJC"/>
    <property type="match status" value="1"/>
</dbReference>
<dbReference type="SUPFAM" id="SSF51197">
    <property type="entry name" value="Clavaminate synthase-like"/>
    <property type="match status" value="1"/>
</dbReference>
<comment type="caution">
    <text evidence="2">The sequence shown here is derived from an EMBL/GenBank/DDBJ whole genome shotgun (WGS) entry which is preliminary data.</text>
</comment>
<reference evidence="2 3" key="1">
    <citation type="submission" date="2023-12" db="EMBL/GenBank/DDBJ databases">
        <title>Gut-associated functions are favored during microbiome assembly across C. elegans life.</title>
        <authorList>
            <person name="Zimmermann J."/>
        </authorList>
    </citation>
    <scope>NUCLEOTIDE SEQUENCE [LARGE SCALE GENOMIC DNA]</scope>
    <source>
        <strain evidence="2 3">JUb134</strain>
    </source>
</reference>
<evidence type="ECO:0000313" key="3">
    <source>
        <dbReference type="Proteomes" id="UP001380365"/>
    </source>
</evidence>
<evidence type="ECO:0000259" key="1">
    <source>
        <dbReference type="PROSITE" id="PS51184"/>
    </source>
</evidence>
<dbReference type="Gene3D" id="2.60.120.650">
    <property type="entry name" value="Cupin"/>
    <property type="match status" value="1"/>
</dbReference>
<dbReference type="PANTHER" id="PTHR12461">
    <property type="entry name" value="HYPOXIA-INDUCIBLE FACTOR 1 ALPHA INHIBITOR-RELATED"/>
    <property type="match status" value="1"/>
</dbReference>
<dbReference type="InterPro" id="IPR003347">
    <property type="entry name" value="JmjC_dom"/>
</dbReference>
<sequence length="340" mass="36706">MTMLDEAPRVAEVADVTAERFAAEIAGHHRPVVMRGVAADWPGVAAAAGGPRSMATYLRRFTGGRPLGMFVAPPEARGRFFYGDDARSFNFRSAQVTLPVMLDGLLAAADDPDPVAMYAGSAATAEAYPGWQRENVLPLPTPGAKPRLWLGNASRASTHYDMSDNVAVVVSGRRRFVLFPPEAAPDLYVGPIENTIAGQPTSMVDVERPDPARFPRFAAAARTMQVAHLQPGDAIFIPSLWWHDVAASGPFNVLVNYWWGQGRGGSPFAALMHAVLAIRDLPEGQRAAMRSWFDHLVFAPDATHAADHLPPAARGALGPPGPARDRSIRQYLQRMLAALD</sequence>
<name>A0ABU8Q8L1_9SPHN</name>
<dbReference type="RefSeq" id="WP_132884477.1">
    <property type="nucleotide sequence ID" value="NZ_JBBGZA010000001.1"/>
</dbReference>
<dbReference type="EMBL" id="JBBGZA010000001">
    <property type="protein sequence ID" value="MEJ5095832.1"/>
    <property type="molecule type" value="Genomic_DNA"/>
</dbReference>
<dbReference type="Pfam" id="PF13621">
    <property type="entry name" value="Cupin_8"/>
    <property type="match status" value="1"/>
</dbReference>
<evidence type="ECO:0000313" key="2">
    <source>
        <dbReference type="EMBL" id="MEJ5095832.1"/>
    </source>
</evidence>
<keyword evidence="3" id="KW-1185">Reference proteome</keyword>
<dbReference type="PANTHER" id="PTHR12461:SF105">
    <property type="entry name" value="HYPOXIA-INDUCIBLE FACTOR 1-ALPHA INHIBITOR"/>
    <property type="match status" value="1"/>
</dbReference>
<protein>
    <submittedName>
        <fullName evidence="2">Cupin-like domain-containing protein</fullName>
    </submittedName>
</protein>
<feature type="domain" description="JmjC" evidence="1">
    <location>
        <begin position="113"/>
        <end position="276"/>
    </location>
</feature>
<gene>
    <name evidence="2" type="ORF">WH159_14975</name>
</gene>
<dbReference type="SMART" id="SM00558">
    <property type="entry name" value="JmjC"/>
    <property type="match status" value="1"/>
</dbReference>